<proteinExistence type="predicted"/>
<keyword evidence="8" id="KW-1185">Reference proteome</keyword>
<dbReference type="SMART" id="SM00327">
    <property type="entry name" value="VWA"/>
    <property type="match status" value="1"/>
</dbReference>
<evidence type="ECO:0000256" key="4">
    <source>
        <dbReference type="ARBA" id="ARBA00023136"/>
    </source>
</evidence>
<dbReference type="InterPro" id="IPR050768">
    <property type="entry name" value="UPF0353/GerABKA_families"/>
</dbReference>
<evidence type="ECO:0000313" key="7">
    <source>
        <dbReference type="EMBL" id="MFC3812370.1"/>
    </source>
</evidence>
<evidence type="ECO:0000259" key="6">
    <source>
        <dbReference type="PROSITE" id="PS50234"/>
    </source>
</evidence>
<dbReference type="EMBL" id="JBHRYQ010000001">
    <property type="protein sequence ID" value="MFC3812370.1"/>
    <property type="molecule type" value="Genomic_DNA"/>
</dbReference>
<dbReference type="PROSITE" id="PS50234">
    <property type="entry name" value="VWFA"/>
    <property type="match status" value="1"/>
</dbReference>
<name>A0ABV7YZF9_9BACT</name>
<evidence type="ECO:0000256" key="1">
    <source>
        <dbReference type="ARBA" id="ARBA00022475"/>
    </source>
</evidence>
<dbReference type="InterPro" id="IPR002035">
    <property type="entry name" value="VWF_A"/>
</dbReference>
<dbReference type="PANTHER" id="PTHR22550">
    <property type="entry name" value="SPORE GERMINATION PROTEIN"/>
    <property type="match status" value="1"/>
</dbReference>
<dbReference type="Pfam" id="PF00092">
    <property type="entry name" value="VWA"/>
    <property type="match status" value="1"/>
</dbReference>
<keyword evidence="1" id="KW-1003">Cell membrane</keyword>
<dbReference type="PANTHER" id="PTHR22550:SF5">
    <property type="entry name" value="LEUCINE ZIPPER PROTEIN 4"/>
    <property type="match status" value="1"/>
</dbReference>
<evidence type="ECO:0000256" key="5">
    <source>
        <dbReference type="SAM" id="Phobius"/>
    </source>
</evidence>
<reference evidence="8" key="1">
    <citation type="journal article" date="2019" name="Int. J. Syst. Evol. Microbiol.">
        <title>The Global Catalogue of Microorganisms (GCM) 10K type strain sequencing project: providing services to taxonomists for standard genome sequencing and annotation.</title>
        <authorList>
            <consortium name="The Broad Institute Genomics Platform"/>
            <consortium name="The Broad Institute Genome Sequencing Center for Infectious Disease"/>
            <person name="Wu L."/>
            <person name="Ma J."/>
        </authorList>
    </citation>
    <scope>NUCLEOTIDE SEQUENCE [LARGE SCALE GENOMIC DNA]</scope>
    <source>
        <strain evidence="8">CECT 7956</strain>
    </source>
</reference>
<dbReference type="InterPro" id="IPR036465">
    <property type="entry name" value="vWFA_dom_sf"/>
</dbReference>
<evidence type="ECO:0000256" key="3">
    <source>
        <dbReference type="ARBA" id="ARBA00022989"/>
    </source>
</evidence>
<gene>
    <name evidence="7" type="ORF">ACFOOI_17045</name>
</gene>
<dbReference type="SUPFAM" id="SSF53300">
    <property type="entry name" value="vWA-like"/>
    <property type="match status" value="1"/>
</dbReference>
<feature type="domain" description="VWFA" evidence="6">
    <location>
        <begin position="104"/>
        <end position="281"/>
    </location>
</feature>
<protein>
    <submittedName>
        <fullName evidence="7">VWA domain-containing protein</fullName>
    </submittedName>
</protein>
<sequence>MINWHSLYWFYASTLNGFTWANSHYLYLLFLIPVLFFLNWIFSSQNKPKLVLSISEVSFQSNFLIWLRYLIPAFFVLGIASLILALARPQLLSQNPDKYAEGIDIAIGLDISDSMLATDLKPTRLEAAKNIAKEFIAGRVNDRIALVAFAGETATLSPLTNDYNILKEYLTALNPSLIKTSGTALGLALASCINKLRDVPGKSKVTILISDGDNTTGSIDPQIALELAKTFGIRIYTITIGSNNSQEKIDERTLKSLAEGANGQFFRATDNQALDKIFKQINSLEKTKFSDLQQKDVSDYYYVYLNWAITFFLIAFFLKITPLGNLLVD</sequence>
<feature type="transmembrane region" description="Helical" evidence="5">
    <location>
        <begin position="300"/>
        <end position="318"/>
    </location>
</feature>
<organism evidence="7 8">
    <name type="scientific">Lacihabitans lacunae</name>
    <dbReference type="NCBI Taxonomy" id="1028214"/>
    <lineage>
        <taxon>Bacteria</taxon>
        <taxon>Pseudomonadati</taxon>
        <taxon>Bacteroidota</taxon>
        <taxon>Cytophagia</taxon>
        <taxon>Cytophagales</taxon>
        <taxon>Leadbetterellaceae</taxon>
        <taxon>Lacihabitans</taxon>
    </lineage>
</organism>
<feature type="transmembrane region" description="Helical" evidence="5">
    <location>
        <begin position="63"/>
        <end position="87"/>
    </location>
</feature>
<keyword evidence="2 5" id="KW-0812">Transmembrane</keyword>
<feature type="transmembrane region" description="Helical" evidence="5">
    <location>
        <begin position="24"/>
        <end position="42"/>
    </location>
</feature>
<accession>A0ABV7YZF9</accession>
<keyword evidence="3 5" id="KW-1133">Transmembrane helix</keyword>
<dbReference type="RefSeq" id="WP_379839240.1">
    <property type="nucleotide sequence ID" value="NZ_JBHRYQ010000001.1"/>
</dbReference>
<comment type="caution">
    <text evidence="7">The sequence shown here is derived from an EMBL/GenBank/DDBJ whole genome shotgun (WGS) entry which is preliminary data.</text>
</comment>
<dbReference type="Proteomes" id="UP001595616">
    <property type="component" value="Unassembled WGS sequence"/>
</dbReference>
<evidence type="ECO:0000256" key="2">
    <source>
        <dbReference type="ARBA" id="ARBA00022692"/>
    </source>
</evidence>
<evidence type="ECO:0000313" key="8">
    <source>
        <dbReference type="Proteomes" id="UP001595616"/>
    </source>
</evidence>
<dbReference type="Gene3D" id="3.40.50.410">
    <property type="entry name" value="von Willebrand factor, type A domain"/>
    <property type="match status" value="1"/>
</dbReference>
<keyword evidence="4 5" id="KW-0472">Membrane</keyword>